<gene>
    <name evidence="2" type="ORF">F7D13_15910</name>
</gene>
<dbReference type="Pfam" id="PF11604">
    <property type="entry name" value="CusF_Ec"/>
    <property type="match status" value="1"/>
</dbReference>
<keyword evidence="1" id="KW-0732">Signal</keyword>
<reference evidence="3" key="1">
    <citation type="submission" date="2019-09" db="EMBL/GenBank/DDBJ databases">
        <title>Isolation and complete genome sequencing of Methylocystis species.</title>
        <authorList>
            <person name="Rumah B.L."/>
            <person name="Stead C.E."/>
            <person name="Stevens B.C."/>
            <person name="Minton N.P."/>
            <person name="Grosse-Honebrink A."/>
            <person name="Zhang Y."/>
        </authorList>
    </citation>
    <scope>NUCLEOTIDE SEQUENCE [LARGE SCALE GENOMIC DNA]</scope>
    <source>
        <strain evidence="3">BRCS1</strain>
    </source>
</reference>
<dbReference type="InterPro" id="IPR042230">
    <property type="entry name" value="CusF_sf"/>
</dbReference>
<proteinExistence type="predicted"/>
<reference evidence="2 3" key="2">
    <citation type="journal article" date="2021" name="AMB Express">
        <title>Isolation and characterisation of Methylocystis spp. for poly-3-hydroxybutyrate production using waste methane feedstocks.</title>
        <authorList>
            <person name="Rumah B.L."/>
            <person name="Stead C.E."/>
            <person name="Claxton Stevens B.H."/>
            <person name="Minton N.P."/>
            <person name="Grosse-Honebrink A."/>
            <person name="Zhang Y."/>
        </authorList>
    </citation>
    <scope>NUCLEOTIDE SEQUENCE [LARGE SCALE GENOMIC DNA]</scope>
    <source>
        <strain evidence="2 3">BRCS1</strain>
    </source>
</reference>
<keyword evidence="3" id="KW-1185">Reference proteome</keyword>
<dbReference type="EMBL" id="CP044328">
    <property type="protein sequence ID" value="QGM95400.1"/>
    <property type="molecule type" value="Genomic_DNA"/>
</dbReference>
<dbReference type="Gene3D" id="2.40.50.320">
    <property type="entry name" value="Copper binding periplasmic protein CusF"/>
    <property type="match status" value="1"/>
</dbReference>
<dbReference type="InterPro" id="IPR021647">
    <property type="entry name" value="CusF_Ec"/>
</dbReference>
<organism evidence="2 3">
    <name type="scientific">Methylocystis rosea</name>
    <dbReference type="NCBI Taxonomy" id="173366"/>
    <lineage>
        <taxon>Bacteria</taxon>
        <taxon>Pseudomonadati</taxon>
        <taxon>Pseudomonadota</taxon>
        <taxon>Alphaproteobacteria</taxon>
        <taxon>Hyphomicrobiales</taxon>
        <taxon>Methylocystaceae</taxon>
        <taxon>Methylocystis</taxon>
    </lineage>
</organism>
<feature type="signal peptide" evidence="1">
    <location>
        <begin position="1"/>
        <end position="26"/>
    </location>
</feature>
<name>A0ABX6END6_9HYPH</name>
<feature type="chain" id="PRO_5045186669" evidence="1">
    <location>
        <begin position="27"/>
        <end position="125"/>
    </location>
</feature>
<dbReference type="RefSeq" id="WP_154453631.1">
    <property type="nucleotide sequence ID" value="NZ_CP044328.1"/>
</dbReference>
<evidence type="ECO:0000313" key="2">
    <source>
        <dbReference type="EMBL" id="QGM95400.1"/>
    </source>
</evidence>
<evidence type="ECO:0000256" key="1">
    <source>
        <dbReference type="SAM" id="SignalP"/>
    </source>
</evidence>
<sequence>MKTTRYAFARVAACAAISMGIGGASASAAAQGAPRDTVAQATEKAEKTTGQGEGVVRAVDADDRRLMITHGPIAGPLEMSPMTMAFHVAPNVDLSSLSKGMKIKFTISRDAKGLYVIEDVRPEKP</sequence>
<protein>
    <submittedName>
        <fullName evidence="2">Copper-binding protein</fullName>
    </submittedName>
</protein>
<accession>A0ABX6END6</accession>
<dbReference type="Proteomes" id="UP000424673">
    <property type="component" value="Chromosome"/>
</dbReference>
<evidence type="ECO:0000313" key="3">
    <source>
        <dbReference type="Proteomes" id="UP000424673"/>
    </source>
</evidence>